<organism evidence="4 5">
    <name type="scientific">Streptococcus ictaluri 707-05</name>
    <dbReference type="NCBI Taxonomy" id="764299"/>
    <lineage>
        <taxon>Bacteria</taxon>
        <taxon>Bacillati</taxon>
        <taxon>Bacillota</taxon>
        <taxon>Bacilli</taxon>
        <taxon>Lactobacillales</taxon>
        <taxon>Streptococcaceae</taxon>
        <taxon>Streptococcus</taxon>
    </lineage>
</organism>
<accession>G5JZQ7</accession>
<gene>
    <name evidence="4" type="ORF">STRIC_0771</name>
</gene>
<keyword evidence="1" id="KW-0732">Signal</keyword>
<name>G5JZQ7_9STRE</name>
<reference evidence="4 5" key="1">
    <citation type="journal article" date="2014" name="Int. J. Syst. Evol. Microbiol.">
        <title>Phylogenomics and the dynamic genome evolution of the genus Streptococcus.</title>
        <authorList>
            <consortium name="The Broad Institute Genome Sequencing Platform"/>
            <person name="Richards V.P."/>
            <person name="Palmer S.R."/>
            <person name="Pavinski Bitar P.D."/>
            <person name="Qin X."/>
            <person name="Weinstock G.M."/>
            <person name="Highlander S.K."/>
            <person name="Town C.D."/>
            <person name="Burne R.A."/>
            <person name="Stanhope M.J."/>
        </authorList>
    </citation>
    <scope>NUCLEOTIDE SEQUENCE [LARGE SCALE GENOMIC DNA]</scope>
    <source>
        <strain evidence="4 5">707-05</strain>
    </source>
</reference>
<protein>
    <submittedName>
        <fullName evidence="4">Gram-positive signal peptide protein, YSIRK family</fullName>
    </submittedName>
</protein>
<dbReference type="InterPro" id="IPR005877">
    <property type="entry name" value="YSIRK_signal_dom"/>
</dbReference>
<dbReference type="Pfam" id="PF04650">
    <property type="entry name" value="YSIRK_signal"/>
    <property type="match status" value="1"/>
</dbReference>
<feature type="domain" description="YSIRK Gram-positive signal peptide" evidence="3">
    <location>
        <begin position="10"/>
        <end position="34"/>
    </location>
</feature>
<feature type="compositionally biased region" description="Basic and acidic residues" evidence="2">
    <location>
        <begin position="120"/>
        <end position="130"/>
    </location>
</feature>
<proteinExistence type="predicted"/>
<evidence type="ECO:0000313" key="5">
    <source>
        <dbReference type="Proteomes" id="UP000003330"/>
    </source>
</evidence>
<dbReference type="AlphaFoldDB" id="G5JZQ7"/>
<dbReference type="Proteomes" id="UP000003330">
    <property type="component" value="Unassembled WGS sequence"/>
</dbReference>
<feature type="compositionally biased region" description="Low complexity" evidence="2">
    <location>
        <begin position="86"/>
        <end position="102"/>
    </location>
</feature>
<evidence type="ECO:0000256" key="2">
    <source>
        <dbReference type="SAM" id="MobiDB-lite"/>
    </source>
</evidence>
<evidence type="ECO:0000256" key="1">
    <source>
        <dbReference type="ARBA" id="ARBA00022729"/>
    </source>
</evidence>
<comment type="caution">
    <text evidence="4">The sequence shown here is derived from an EMBL/GenBank/DDBJ whole genome shotgun (WGS) entry which is preliminary data.</text>
</comment>
<feature type="region of interest" description="Disordered" evidence="2">
    <location>
        <begin position="85"/>
        <end position="130"/>
    </location>
</feature>
<sequence length="149" mass="15781">MNKQVTQGSKTYKYAIKKLSIGVVSVATGASILLYSPQVLAQEGGQPQTAQASSQGFDGVEVDDTAAVLAILDHEGLNLSQPDFVSESANSLKSQSSSAESLPVNGEAPSKSPALAQEMLEEKQSNSEIEANHLRIHFKNLPQDQSPEA</sequence>
<evidence type="ECO:0000313" key="4">
    <source>
        <dbReference type="EMBL" id="EHI70820.1"/>
    </source>
</evidence>
<dbReference type="NCBIfam" id="TIGR01168">
    <property type="entry name" value="YSIRK_signal"/>
    <property type="match status" value="1"/>
</dbReference>
<dbReference type="EMBL" id="AEUX02000001">
    <property type="protein sequence ID" value="EHI70820.1"/>
    <property type="molecule type" value="Genomic_DNA"/>
</dbReference>
<dbReference type="STRING" id="764299.STRIC_0771"/>
<evidence type="ECO:0000259" key="3">
    <source>
        <dbReference type="Pfam" id="PF04650"/>
    </source>
</evidence>
<keyword evidence="5" id="KW-1185">Reference proteome</keyword>